<keyword evidence="7" id="KW-0143">Chaperone</keyword>
<dbReference type="AlphaFoldDB" id="A0A7C3HDW5"/>
<organism evidence="10">
    <name type="scientific">Meiothermus ruber</name>
    <dbReference type="NCBI Taxonomy" id="277"/>
    <lineage>
        <taxon>Bacteria</taxon>
        <taxon>Thermotogati</taxon>
        <taxon>Deinococcota</taxon>
        <taxon>Deinococci</taxon>
        <taxon>Thermales</taxon>
        <taxon>Thermaceae</taxon>
        <taxon>Meiothermus</taxon>
    </lineage>
</organism>
<name>A0A7C3HDW5_MEIRU</name>
<evidence type="ECO:0000256" key="8">
    <source>
        <dbReference type="ARBA" id="ARBA00023235"/>
    </source>
</evidence>
<comment type="subcellular location">
    <subcellularLocation>
        <location evidence="2">Cytoplasm</location>
    </subcellularLocation>
</comment>
<comment type="caution">
    <text evidence="10">The sequence shown here is derived from an EMBL/GenBank/DDBJ whole genome shotgun (WGS) entry which is preliminary data.</text>
</comment>
<dbReference type="EMBL" id="DSWI01000021">
    <property type="protein sequence ID" value="HFG20956.1"/>
    <property type="molecule type" value="Genomic_DNA"/>
</dbReference>
<comment type="similarity">
    <text evidence="3">Belongs to the FKBP-type PPIase family.</text>
</comment>
<keyword evidence="6" id="KW-0697">Rotamase</keyword>
<dbReference type="SUPFAM" id="SSF54534">
    <property type="entry name" value="FKBP-like"/>
    <property type="match status" value="1"/>
</dbReference>
<reference evidence="10" key="1">
    <citation type="journal article" date="2020" name="mSystems">
        <title>Genome- and Community-Level Interaction Insights into Carbon Utilization and Element Cycling Functions of Hydrothermarchaeota in Hydrothermal Sediment.</title>
        <authorList>
            <person name="Zhou Z."/>
            <person name="Liu Y."/>
            <person name="Xu W."/>
            <person name="Pan J."/>
            <person name="Luo Z.H."/>
            <person name="Li M."/>
        </authorList>
    </citation>
    <scope>NUCLEOTIDE SEQUENCE [LARGE SCALE GENOMIC DNA]</scope>
    <source>
        <strain evidence="10">SpSt-524</strain>
    </source>
</reference>
<sequence length="153" mass="16536">MQIDHKSVVKLVYELWVEGHKLEGTDGHPKTVLMGHATGLPPGLEAALLDKEPGHYRITLPPEPHNPALRVEVSASELPEPPRPGGGYSGEGPEGQPLLYRVVAIEGERVTLDANSPLAGKALEYRLTILNVRPAEPEELEHGHVHGEGGVQH</sequence>
<feature type="region of interest" description="Disordered" evidence="9">
    <location>
        <begin position="75"/>
        <end position="94"/>
    </location>
</feature>
<evidence type="ECO:0000256" key="1">
    <source>
        <dbReference type="ARBA" id="ARBA00000971"/>
    </source>
</evidence>
<evidence type="ECO:0000256" key="2">
    <source>
        <dbReference type="ARBA" id="ARBA00004496"/>
    </source>
</evidence>
<evidence type="ECO:0000256" key="9">
    <source>
        <dbReference type="SAM" id="MobiDB-lite"/>
    </source>
</evidence>
<evidence type="ECO:0000256" key="3">
    <source>
        <dbReference type="ARBA" id="ARBA00006577"/>
    </source>
</evidence>
<gene>
    <name evidence="10" type="ORF">ENS82_09620</name>
</gene>
<evidence type="ECO:0000256" key="4">
    <source>
        <dbReference type="ARBA" id="ARBA00013194"/>
    </source>
</evidence>
<evidence type="ECO:0000256" key="6">
    <source>
        <dbReference type="ARBA" id="ARBA00023110"/>
    </source>
</evidence>
<dbReference type="InterPro" id="IPR046357">
    <property type="entry name" value="PPIase_dom_sf"/>
</dbReference>
<dbReference type="Gene3D" id="3.10.50.40">
    <property type="match status" value="1"/>
</dbReference>
<keyword evidence="5" id="KW-0963">Cytoplasm</keyword>
<dbReference type="GO" id="GO:0003755">
    <property type="term" value="F:peptidyl-prolyl cis-trans isomerase activity"/>
    <property type="evidence" value="ECO:0007669"/>
    <property type="project" value="UniProtKB-KW"/>
</dbReference>
<evidence type="ECO:0000256" key="5">
    <source>
        <dbReference type="ARBA" id="ARBA00022490"/>
    </source>
</evidence>
<comment type="catalytic activity">
    <reaction evidence="1">
        <text>[protein]-peptidylproline (omega=180) = [protein]-peptidylproline (omega=0)</text>
        <dbReference type="Rhea" id="RHEA:16237"/>
        <dbReference type="Rhea" id="RHEA-COMP:10747"/>
        <dbReference type="Rhea" id="RHEA-COMP:10748"/>
        <dbReference type="ChEBI" id="CHEBI:83833"/>
        <dbReference type="ChEBI" id="CHEBI:83834"/>
        <dbReference type="EC" id="5.2.1.8"/>
    </reaction>
</comment>
<protein>
    <recommendedName>
        <fullName evidence="4">peptidylprolyl isomerase</fullName>
        <ecNumber evidence="4">5.2.1.8</ecNumber>
    </recommendedName>
</protein>
<keyword evidence="8 10" id="KW-0413">Isomerase</keyword>
<accession>A0A7C3HDW5</accession>
<dbReference type="GO" id="GO:0005737">
    <property type="term" value="C:cytoplasm"/>
    <property type="evidence" value="ECO:0007669"/>
    <property type="project" value="UniProtKB-SubCell"/>
</dbReference>
<proteinExistence type="inferred from homology"/>
<evidence type="ECO:0000313" key="10">
    <source>
        <dbReference type="EMBL" id="HFG20956.1"/>
    </source>
</evidence>
<dbReference type="PANTHER" id="PTHR47861:SF3">
    <property type="entry name" value="FKBP-TYPE PEPTIDYL-PROLYL CIS-TRANS ISOMERASE SLYD"/>
    <property type="match status" value="1"/>
</dbReference>
<evidence type="ECO:0000256" key="7">
    <source>
        <dbReference type="ARBA" id="ARBA00023186"/>
    </source>
</evidence>
<dbReference type="PANTHER" id="PTHR47861">
    <property type="entry name" value="FKBP-TYPE PEPTIDYL-PROLYL CIS-TRANS ISOMERASE SLYD"/>
    <property type="match status" value="1"/>
</dbReference>
<dbReference type="EC" id="5.2.1.8" evidence="4"/>